<reference evidence="1 2" key="1">
    <citation type="submission" date="2018-10" db="EMBL/GenBank/DDBJ databases">
        <title>Genome sequence of Verticillium nonalfalfae VnAa140.</title>
        <authorList>
            <person name="Stajich J.E."/>
            <person name="Kasson M.T."/>
        </authorList>
    </citation>
    <scope>NUCLEOTIDE SEQUENCE [LARGE SCALE GENOMIC DNA]</scope>
    <source>
        <strain evidence="1 2">VnAa140</strain>
    </source>
</reference>
<dbReference type="RefSeq" id="XP_028492289.1">
    <property type="nucleotide sequence ID" value="XM_028635118.1"/>
</dbReference>
<organism evidence="1 2">
    <name type="scientific">Verticillium nonalfalfae</name>
    <dbReference type="NCBI Taxonomy" id="1051616"/>
    <lineage>
        <taxon>Eukaryota</taxon>
        <taxon>Fungi</taxon>
        <taxon>Dikarya</taxon>
        <taxon>Ascomycota</taxon>
        <taxon>Pezizomycotina</taxon>
        <taxon>Sordariomycetes</taxon>
        <taxon>Hypocreomycetidae</taxon>
        <taxon>Glomerellales</taxon>
        <taxon>Plectosphaerellaceae</taxon>
        <taxon>Verticillium</taxon>
    </lineage>
</organism>
<protein>
    <submittedName>
        <fullName evidence="1">Uncharacterized protein</fullName>
    </submittedName>
</protein>
<dbReference type="AlphaFoldDB" id="A0A3M9Y1K3"/>
<keyword evidence="2" id="KW-1185">Reference proteome</keyword>
<dbReference type="STRING" id="1051616.A0A3M9Y1K3"/>
<evidence type="ECO:0000313" key="2">
    <source>
        <dbReference type="Proteomes" id="UP000267145"/>
    </source>
</evidence>
<name>A0A3M9Y1K3_9PEZI</name>
<sequence length="161" mass="17551">MSDYFPNFDELEAFINAKESLLPYYAQAYFDPMKSFDHGATASFALPSEPSYLPQTDWALGANGYNPVYDTGNSLAGVDMAEMPYIPDIPGDHFYGTGPPVQHTFTQGTVLLDPNNGSHVYPAFLDHSYIGFGHPTNLVLTGQPSFSADMIGMGTERHADG</sequence>
<proteinExistence type="predicted"/>
<comment type="caution">
    <text evidence="1">The sequence shown here is derived from an EMBL/GenBank/DDBJ whole genome shotgun (WGS) entry which is preliminary data.</text>
</comment>
<dbReference type="GeneID" id="39604559"/>
<gene>
    <name evidence="1" type="ORF">D7B24_000870</name>
</gene>
<evidence type="ECO:0000313" key="1">
    <source>
        <dbReference type="EMBL" id="RNJ54131.1"/>
    </source>
</evidence>
<dbReference type="Proteomes" id="UP000267145">
    <property type="component" value="Unassembled WGS sequence"/>
</dbReference>
<dbReference type="EMBL" id="RBVV01000114">
    <property type="protein sequence ID" value="RNJ54131.1"/>
    <property type="molecule type" value="Genomic_DNA"/>
</dbReference>
<accession>A0A3M9Y1K3</accession>